<dbReference type="RefSeq" id="WP_147088918.1">
    <property type="nucleotide sequence ID" value="NZ_BAABJD010000002.1"/>
</dbReference>
<dbReference type="InterPro" id="IPR051044">
    <property type="entry name" value="MAG_DAG_Lipase"/>
</dbReference>
<gene>
    <name evidence="2" type="ORF">FRF71_01625</name>
</gene>
<dbReference type="PANTHER" id="PTHR11614">
    <property type="entry name" value="PHOSPHOLIPASE-RELATED"/>
    <property type="match status" value="1"/>
</dbReference>
<protein>
    <submittedName>
        <fullName evidence="2">Alpha/beta hydrolase</fullName>
    </submittedName>
</protein>
<dbReference type="InterPro" id="IPR029058">
    <property type="entry name" value="AB_hydrolase_fold"/>
</dbReference>
<organism evidence="2 3">
    <name type="scientific">Novosphingobium ginsenosidimutans</name>
    <dbReference type="NCBI Taxonomy" id="1176536"/>
    <lineage>
        <taxon>Bacteria</taxon>
        <taxon>Pseudomonadati</taxon>
        <taxon>Pseudomonadota</taxon>
        <taxon>Alphaproteobacteria</taxon>
        <taxon>Sphingomonadales</taxon>
        <taxon>Sphingomonadaceae</taxon>
        <taxon>Novosphingobium</taxon>
    </lineage>
</organism>
<reference evidence="2 3" key="1">
    <citation type="journal article" date="2013" name="J. Microbiol. Biotechnol.">
        <title>Novosphingobium ginsenosidimutans sp. nov., with the ability to convert ginsenoside.</title>
        <authorList>
            <person name="Kim J.K."/>
            <person name="He D."/>
            <person name="Liu Q.M."/>
            <person name="Park H.Y."/>
            <person name="Jung M.S."/>
            <person name="Yoon M.H."/>
            <person name="Kim S.C."/>
            <person name="Im W.T."/>
        </authorList>
    </citation>
    <scope>NUCLEOTIDE SEQUENCE [LARGE SCALE GENOMIC DNA]</scope>
    <source>
        <strain evidence="2 3">FW-6</strain>
    </source>
</reference>
<dbReference type="GO" id="GO:0016787">
    <property type="term" value="F:hydrolase activity"/>
    <property type="evidence" value="ECO:0007669"/>
    <property type="project" value="UniProtKB-KW"/>
</dbReference>
<dbReference type="SUPFAM" id="SSF53474">
    <property type="entry name" value="alpha/beta-Hydrolases"/>
    <property type="match status" value="1"/>
</dbReference>
<evidence type="ECO:0000259" key="1">
    <source>
        <dbReference type="Pfam" id="PF12146"/>
    </source>
</evidence>
<dbReference type="Pfam" id="PF12146">
    <property type="entry name" value="Hydrolase_4"/>
    <property type="match status" value="1"/>
</dbReference>
<dbReference type="EMBL" id="CP042345">
    <property type="protein sequence ID" value="QEA14937.1"/>
    <property type="molecule type" value="Genomic_DNA"/>
</dbReference>
<evidence type="ECO:0000313" key="3">
    <source>
        <dbReference type="Proteomes" id="UP000321172"/>
    </source>
</evidence>
<evidence type="ECO:0000313" key="2">
    <source>
        <dbReference type="EMBL" id="QEA14937.1"/>
    </source>
</evidence>
<feature type="domain" description="Serine aminopeptidase S33" evidence="1">
    <location>
        <begin position="36"/>
        <end position="293"/>
    </location>
</feature>
<keyword evidence="2" id="KW-0378">Hydrolase</keyword>
<dbReference type="KEGG" id="ngf:FRF71_01625"/>
<sequence>MSAAFDRRVIPAEAAESRWIAPDGQAIRRIDWAHPNPRGAILFMSGRGDFYEKYLEALSYWNTQGWSVTAFDWRGQGGSGRLGSDPYTGHIDDYGTWVADLRAFWREWSATVGGPRVAIGHSMGGHLTLRAAAEQAIDPAALVLCAPMLGLRDGNMPDWLMHLVARMMCRLGDPARPAWKWSEKPGQPPDSRGDLLTHDPDRYADELWWRDARPEVVMGPGSWRWVERAYASMRWLARPEVLARVKQPVLLLATDRDALVSFKASARAAAHLPICELVNLGERARHEILRETDPVRLEALARIDAFLARAAA</sequence>
<proteinExistence type="predicted"/>
<dbReference type="OrthoDB" id="9788260at2"/>
<dbReference type="Gene3D" id="3.40.50.1820">
    <property type="entry name" value="alpha/beta hydrolase"/>
    <property type="match status" value="1"/>
</dbReference>
<dbReference type="InterPro" id="IPR022742">
    <property type="entry name" value="Hydrolase_4"/>
</dbReference>
<dbReference type="Proteomes" id="UP000321172">
    <property type="component" value="Chromosome"/>
</dbReference>
<name>A0A5B8S2I7_9SPHN</name>
<keyword evidence="3" id="KW-1185">Reference proteome</keyword>
<accession>A0A5B8S2I7</accession>
<dbReference type="AlphaFoldDB" id="A0A5B8S2I7"/>